<feature type="compositionally biased region" description="Basic and acidic residues" evidence="1">
    <location>
        <begin position="591"/>
        <end position="623"/>
    </location>
</feature>
<feature type="region of interest" description="Disordered" evidence="1">
    <location>
        <begin position="403"/>
        <end position="520"/>
    </location>
</feature>
<evidence type="ECO:0000313" key="3">
    <source>
        <dbReference type="Proteomes" id="UP000694392"/>
    </source>
</evidence>
<evidence type="ECO:0000313" key="2">
    <source>
        <dbReference type="Ensembl" id="ENSSPUP00000000328.1"/>
    </source>
</evidence>
<dbReference type="AlphaFoldDB" id="A0A8D0G596"/>
<proteinExistence type="predicted"/>
<sequence length="1221" mass="134999">MANKKSSLQEGNKHSVLKPASLMRGRMQRPKPNIGRTTERREVAATKKDVEEKIKADSEEEKTKAVDGEAEKSLVNQEHKSSILVITDDATNPGNIKPCSVVLEEMIVGSEKVTSMHTSQHSSKKPLGSENCEQEEESLSVGGLEDVSGFTSGGSSSQEEKKDPAQTVQPLRSRFQKPKPNLGKAAGRREVPGMEKNISEVRKQAEKSEKSLIRHDHEHNILPHPDITKCKVLLSSQSLRKEDLADLEQIIVTQASHQSPKKSSDSECGAQSESSLSADDQEKASPIDAGKQNSQGETIPSSLLSAQRLRSRFQRPKPNLQRAVGRKETQATATEETVRNLIDEHSELQNVDSANIFSTVSKLKNENEAVSADTSMPSLMGCEKVTQQGDSQVTIISQNISDEHVSEKPSFQGEKQSAVKPTQLVKGWYQRARPNLGRASEKKEDPAAEEVPAPAQGEVGRIEESHLLPKETDLHLSPKAEEEFHTSLGDLGKDDDPKSIGVALPKRSIDSEKPFPPEKSLEYVNLRDRKQTCTSSDVELRLPDNSASFQEESKQSIKPAQLVRGRLRRPKPNVIRATRKKPASSEEETITEDKTEAKETDKDLTTRGNKTEKLPVLVHHSDSLVETVSSLEGSKRKASGDSIEALAPKRSRQSGKFESESKGQVEQGEGSWPLTTQEEASDKLTRRQPVRSLKQIGATSSTSECESDHVEKGRPHRNGKPNVTKGKGLRPHVKKKSGKEYGSSKVTLVTLRASQEEDEDDADDFEPDYEEEFFSPEEVNKAPVFVPVGLRSPKPVSVQVEETMEELEISVNVPDAPCVTTVEYLSHDLNVAVQPGIQKDESIDVLQAEMITCGKPEKDTGISDGSAEAAMTLLAMRDPVFQLKISSQEQGKRQEFPGQDELNVADIFTDEHNEQNVICNNQPLSTPMKNGMAILDSGNQALQEDKSTGAGTGSGECLKDNIIASSDLSVPKENNTTRMARCRFPKPKPNLSRVLGKARNAHSESPSLSAGVEQSHQFQNVVEGKTPRDTIEEVELKLDEPAESNSADLHDLRSENTDHVKQVHEIERTENQMRETQEDTVELKTPVASPKTEIYLHGPESDPSKSFTTEFPEKDTSFVGQNLHEVQVAQSETSIQEFQQQYITSTEETAVPSDIPKTLIVGEGISDCPEKEEEQTFILTLVKSQLTPKNTMIQLLHSNRHQNHCFQPRYSSPQLIWVLWK</sequence>
<accession>A0A8D0G596</accession>
<keyword evidence="3" id="KW-1185">Reference proteome</keyword>
<organism evidence="2 3">
    <name type="scientific">Sphenodon punctatus</name>
    <name type="common">Tuatara</name>
    <name type="synonym">Hatteria punctata</name>
    <dbReference type="NCBI Taxonomy" id="8508"/>
    <lineage>
        <taxon>Eukaryota</taxon>
        <taxon>Metazoa</taxon>
        <taxon>Chordata</taxon>
        <taxon>Craniata</taxon>
        <taxon>Vertebrata</taxon>
        <taxon>Euteleostomi</taxon>
        <taxon>Lepidosauria</taxon>
        <taxon>Sphenodontia</taxon>
        <taxon>Sphenodontidae</taxon>
        <taxon>Sphenodon</taxon>
    </lineage>
</organism>
<feature type="region of interest" description="Disordered" evidence="1">
    <location>
        <begin position="566"/>
        <end position="742"/>
    </location>
</feature>
<feature type="compositionally biased region" description="Polar residues" evidence="1">
    <location>
        <begin position="1003"/>
        <end position="1020"/>
    </location>
</feature>
<feature type="compositionally biased region" description="Basic and acidic residues" evidence="1">
    <location>
        <begin position="507"/>
        <end position="520"/>
    </location>
</feature>
<feature type="region of interest" description="Disordered" evidence="1">
    <location>
        <begin position="1"/>
        <end position="74"/>
    </location>
</feature>
<feature type="compositionally biased region" description="Basic and acidic residues" evidence="1">
    <location>
        <begin position="460"/>
        <end position="498"/>
    </location>
</feature>
<dbReference type="GeneTree" id="ENSGT00390000012762"/>
<protein>
    <recommendedName>
        <fullName evidence="4">B double prime 1, subunit of RNA polymerase III transcription initiation factor IIIB</fullName>
    </recommendedName>
</protein>
<feature type="compositionally biased region" description="Basic residues" evidence="1">
    <location>
        <begin position="566"/>
        <end position="582"/>
    </location>
</feature>
<name>A0A8D0G596_SPHPU</name>
<feature type="region of interest" description="Disordered" evidence="1">
    <location>
        <begin position="1002"/>
        <end position="1022"/>
    </location>
</feature>
<dbReference type="Proteomes" id="UP000694392">
    <property type="component" value="Unplaced"/>
</dbReference>
<feature type="compositionally biased region" description="Basic and acidic residues" evidence="1">
    <location>
        <begin position="37"/>
        <end position="74"/>
    </location>
</feature>
<feature type="compositionally biased region" description="Basic and acidic residues" evidence="1">
    <location>
        <begin position="187"/>
        <end position="227"/>
    </location>
</feature>
<dbReference type="Ensembl" id="ENSSPUT00000000356.1">
    <property type="protein sequence ID" value="ENSSPUP00000000328.1"/>
    <property type="gene ID" value="ENSSPUG00000000326.1"/>
</dbReference>
<evidence type="ECO:0008006" key="4">
    <source>
        <dbReference type="Google" id="ProtNLM"/>
    </source>
</evidence>
<feature type="region of interest" description="Disordered" evidence="1">
    <location>
        <begin position="254"/>
        <end position="335"/>
    </location>
</feature>
<feature type="region of interest" description="Disordered" evidence="1">
    <location>
        <begin position="113"/>
        <end position="227"/>
    </location>
</feature>
<reference evidence="2" key="1">
    <citation type="submission" date="2025-08" db="UniProtKB">
        <authorList>
            <consortium name="Ensembl"/>
        </authorList>
    </citation>
    <scope>IDENTIFICATION</scope>
</reference>
<feature type="compositionally biased region" description="Basic residues" evidence="1">
    <location>
        <begin position="727"/>
        <end position="737"/>
    </location>
</feature>
<feature type="compositionally biased region" description="Polar residues" evidence="1">
    <location>
        <begin position="291"/>
        <end position="300"/>
    </location>
</feature>
<feature type="compositionally biased region" description="Polar residues" evidence="1">
    <location>
        <begin position="1"/>
        <end position="10"/>
    </location>
</feature>
<reference evidence="2" key="2">
    <citation type="submission" date="2025-09" db="UniProtKB">
        <authorList>
            <consortium name="Ensembl"/>
        </authorList>
    </citation>
    <scope>IDENTIFICATION</scope>
</reference>
<feature type="compositionally biased region" description="Polar residues" evidence="1">
    <location>
        <begin position="269"/>
        <end position="278"/>
    </location>
</feature>
<evidence type="ECO:0000256" key="1">
    <source>
        <dbReference type="SAM" id="MobiDB-lite"/>
    </source>
</evidence>